<dbReference type="EMBL" id="JYDP01000352">
    <property type="protein sequence ID" value="KRZ01014.1"/>
    <property type="molecule type" value="Genomic_DNA"/>
</dbReference>
<dbReference type="AlphaFoldDB" id="A0A0V1GXE0"/>
<protein>
    <submittedName>
        <fullName evidence="3">Uncharacterized protein</fullName>
    </submittedName>
</protein>
<gene>
    <name evidence="4" type="ORF">T11_13445</name>
    <name evidence="1" type="ORF">T11_3179</name>
    <name evidence="2" type="ORF">T11_4080</name>
    <name evidence="3" type="ORF">T11_6479</name>
</gene>
<evidence type="ECO:0000313" key="1">
    <source>
        <dbReference type="EMBL" id="KRZ00588.1"/>
    </source>
</evidence>
<reference evidence="3 5" key="1">
    <citation type="submission" date="2015-01" db="EMBL/GenBank/DDBJ databases">
        <title>Evolution of Trichinella species and genotypes.</title>
        <authorList>
            <person name="Korhonen P.K."/>
            <person name="Edoardo P."/>
            <person name="Giuseppe L.R."/>
            <person name="Gasser R.B."/>
        </authorList>
    </citation>
    <scope>NUCLEOTIDE SEQUENCE [LARGE SCALE GENOMIC DNA]</scope>
    <source>
        <strain evidence="3">ISS1029</strain>
    </source>
</reference>
<dbReference type="EMBL" id="JYDP01000208">
    <property type="protein sequence ID" value="KRZ03000.1"/>
    <property type="molecule type" value="Genomic_DNA"/>
</dbReference>
<evidence type="ECO:0000313" key="5">
    <source>
        <dbReference type="Proteomes" id="UP000055024"/>
    </source>
</evidence>
<keyword evidence="5" id="KW-1185">Reference proteome</keyword>
<dbReference type="EMBL" id="JYDP01000173">
    <property type="protein sequence ID" value="KRZ04053.1"/>
    <property type="molecule type" value="Genomic_DNA"/>
</dbReference>
<comment type="caution">
    <text evidence="3">The sequence shown here is derived from an EMBL/GenBank/DDBJ whole genome shotgun (WGS) entry which is preliminary data.</text>
</comment>
<dbReference type="Proteomes" id="UP000055024">
    <property type="component" value="Unassembled WGS sequence"/>
</dbReference>
<evidence type="ECO:0000313" key="4">
    <source>
        <dbReference type="EMBL" id="KRZ04053.1"/>
    </source>
</evidence>
<organism evidence="3 5">
    <name type="scientific">Trichinella zimbabwensis</name>
    <dbReference type="NCBI Taxonomy" id="268475"/>
    <lineage>
        <taxon>Eukaryota</taxon>
        <taxon>Metazoa</taxon>
        <taxon>Ecdysozoa</taxon>
        <taxon>Nematoda</taxon>
        <taxon>Enoplea</taxon>
        <taxon>Dorylaimia</taxon>
        <taxon>Trichinellida</taxon>
        <taxon>Trichinellidae</taxon>
        <taxon>Trichinella</taxon>
    </lineage>
</organism>
<evidence type="ECO:0000313" key="3">
    <source>
        <dbReference type="EMBL" id="KRZ03000.1"/>
    </source>
</evidence>
<proteinExistence type="predicted"/>
<name>A0A0V1GXE0_9BILA</name>
<dbReference type="EMBL" id="JYDP01000442">
    <property type="protein sequence ID" value="KRZ00588.1"/>
    <property type="molecule type" value="Genomic_DNA"/>
</dbReference>
<evidence type="ECO:0000313" key="2">
    <source>
        <dbReference type="EMBL" id="KRZ01014.1"/>
    </source>
</evidence>
<sequence length="94" mass="10660">MYEPLRCHALAVLRATIGYDCGCFNVTAQPFYDVVALNTFINDGSSREVPRVTVAQDNVRLFGRSSPHCQFCRFYSEEVISDDLLEDVFMKTAK</sequence>
<accession>A0A0V1GXE0</accession>